<dbReference type="AlphaFoldDB" id="A0A4Q5M3G5"/>
<organism evidence="2 3">
    <name type="scientific">Emticicia agri</name>
    <dbReference type="NCBI Taxonomy" id="2492393"/>
    <lineage>
        <taxon>Bacteria</taxon>
        <taxon>Pseudomonadati</taxon>
        <taxon>Bacteroidota</taxon>
        <taxon>Cytophagia</taxon>
        <taxon>Cytophagales</taxon>
        <taxon>Leadbetterellaceae</taxon>
        <taxon>Emticicia</taxon>
    </lineage>
</organism>
<dbReference type="Proteomes" id="UP000293162">
    <property type="component" value="Unassembled WGS sequence"/>
</dbReference>
<accession>A0A4Q5M3G5</accession>
<sequence length="234" mass="26360">MRALLCIFFCTVLFEAVAQEQQPKYIEDKYSYFIALNLGNALGSYRTVLKEGNKAGTKFGLTGGVLFNPYGRKKASPVFYGAEVGFQGDGREDPITTYSGDFRVSNTSYWINGLTRYRPILWSSKINPYMDAFFGAKIIQTLLVEQLNEEDSETLERWTKVTPNYGLGVGVGIKLFGNMKNSYLDIGVYYQQAEATKIVKPNTVEIDTNFEYKSKQVLTTTNQWVVKVGITGFN</sequence>
<evidence type="ECO:0000313" key="2">
    <source>
        <dbReference type="EMBL" id="RYU96884.1"/>
    </source>
</evidence>
<protein>
    <recommendedName>
        <fullName evidence="4">Outer membrane protein beta-barrel domain-containing protein</fullName>
    </recommendedName>
</protein>
<dbReference type="EMBL" id="SEWF01000005">
    <property type="protein sequence ID" value="RYU96884.1"/>
    <property type="molecule type" value="Genomic_DNA"/>
</dbReference>
<evidence type="ECO:0000313" key="3">
    <source>
        <dbReference type="Proteomes" id="UP000293162"/>
    </source>
</evidence>
<keyword evidence="1" id="KW-0732">Signal</keyword>
<evidence type="ECO:0000256" key="1">
    <source>
        <dbReference type="SAM" id="SignalP"/>
    </source>
</evidence>
<dbReference type="OrthoDB" id="942799at2"/>
<dbReference type="RefSeq" id="WP_130019839.1">
    <property type="nucleotide sequence ID" value="NZ_SEWF01000005.1"/>
</dbReference>
<gene>
    <name evidence="2" type="ORF">EWM59_04980</name>
</gene>
<keyword evidence="3" id="KW-1185">Reference proteome</keyword>
<name>A0A4Q5M3G5_9BACT</name>
<feature type="signal peptide" evidence="1">
    <location>
        <begin position="1"/>
        <end position="18"/>
    </location>
</feature>
<evidence type="ECO:0008006" key="4">
    <source>
        <dbReference type="Google" id="ProtNLM"/>
    </source>
</evidence>
<proteinExistence type="predicted"/>
<feature type="chain" id="PRO_5020981424" description="Outer membrane protein beta-barrel domain-containing protein" evidence="1">
    <location>
        <begin position="19"/>
        <end position="234"/>
    </location>
</feature>
<reference evidence="2 3" key="1">
    <citation type="submission" date="2019-02" db="EMBL/GenBank/DDBJ databases">
        <title>Bacterial novel species Emticicia sp. 17J42-9 isolated from soil.</title>
        <authorList>
            <person name="Jung H.-Y."/>
        </authorList>
    </citation>
    <scope>NUCLEOTIDE SEQUENCE [LARGE SCALE GENOMIC DNA]</scope>
    <source>
        <strain evidence="2 3">17J42-9</strain>
    </source>
</reference>
<comment type="caution">
    <text evidence="2">The sequence shown here is derived from an EMBL/GenBank/DDBJ whole genome shotgun (WGS) entry which is preliminary data.</text>
</comment>